<organism evidence="3">
    <name type="scientific">uncultured Caudovirales phage</name>
    <dbReference type="NCBI Taxonomy" id="2100421"/>
    <lineage>
        <taxon>Viruses</taxon>
        <taxon>Duplodnaviria</taxon>
        <taxon>Heunggongvirae</taxon>
        <taxon>Uroviricota</taxon>
        <taxon>Caudoviricetes</taxon>
        <taxon>Peduoviridae</taxon>
        <taxon>Maltschvirus</taxon>
        <taxon>Maltschvirus maltsch</taxon>
    </lineage>
</organism>
<reference evidence="3" key="1">
    <citation type="submission" date="2020-05" db="EMBL/GenBank/DDBJ databases">
        <authorList>
            <person name="Chiriac C."/>
            <person name="Salcher M."/>
            <person name="Ghai R."/>
            <person name="Kavagutti S V."/>
        </authorList>
    </citation>
    <scope>NUCLEOTIDE SEQUENCE</scope>
</reference>
<evidence type="ECO:0000313" key="4">
    <source>
        <dbReference type="EMBL" id="CAB4223329.1"/>
    </source>
</evidence>
<evidence type="ECO:0000313" key="3">
    <source>
        <dbReference type="EMBL" id="CAB4191586.1"/>
    </source>
</evidence>
<proteinExistence type="predicted"/>
<name>A0A6J5RAK4_9CAUD</name>
<evidence type="ECO:0008006" key="6">
    <source>
        <dbReference type="Google" id="ProtNLM"/>
    </source>
</evidence>
<evidence type="ECO:0000313" key="1">
    <source>
        <dbReference type="EMBL" id="CAB4145721.1"/>
    </source>
</evidence>
<gene>
    <name evidence="3" type="ORF">UFOVP1219_70</name>
    <name evidence="4" type="ORF">UFOVP1671_45</name>
    <name evidence="5" type="ORF">UFOVP358_62</name>
    <name evidence="1" type="ORF">UFOVP476_42</name>
    <name evidence="2" type="ORF">UFOVP986_33</name>
</gene>
<protein>
    <recommendedName>
        <fullName evidence="6">DUF2190 family protein</fullName>
    </recommendedName>
</protein>
<evidence type="ECO:0000313" key="2">
    <source>
        <dbReference type="EMBL" id="CAB4176439.1"/>
    </source>
</evidence>
<dbReference type="EMBL" id="LR796931">
    <property type="protein sequence ID" value="CAB4176439.1"/>
    <property type="molecule type" value="Genomic_DNA"/>
</dbReference>
<dbReference type="EMBL" id="LR797535">
    <property type="protein sequence ID" value="CAB4223329.1"/>
    <property type="molecule type" value="Genomic_DNA"/>
</dbReference>
<accession>A0A6J5RAK4</accession>
<dbReference type="EMBL" id="LR797169">
    <property type="protein sequence ID" value="CAB4191586.1"/>
    <property type="molecule type" value="Genomic_DNA"/>
</dbReference>
<dbReference type="EMBL" id="LR798290">
    <property type="protein sequence ID" value="CAB5220559.1"/>
    <property type="molecule type" value="Genomic_DNA"/>
</dbReference>
<dbReference type="EMBL" id="LR796453">
    <property type="protein sequence ID" value="CAB4145721.1"/>
    <property type="molecule type" value="Genomic_DNA"/>
</dbReference>
<evidence type="ECO:0000313" key="5">
    <source>
        <dbReference type="EMBL" id="CAB5220559.1"/>
    </source>
</evidence>
<sequence length="127" mass="12794">MAYEGSQITIGTLTASADLSAKQYYFVKLASATTVAVCSAVTDKPIGVLQNAPTSGQAAEVCVFGISKISLDGTTVAGNLLGTAADGQAAVYTTTDTTKYVCGQAIEAGAANGIATAFVNITNSRFV</sequence>